<dbReference type="Pfam" id="PF00285">
    <property type="entry name" value="Citrate_synt"/>
    <property type="match status" value="1"/>
</dbReference>
<sequence length="385" mass="42618">MTDNKKSESSEKQVSEAGLADVVACNSGISLIDGQAGQLLYRGYDAVELARHSTFEEVAYLLWYGRLPGLSEFEAFLDGFTGSMRLPVETVMIMRMFPHVATPMEILRTAVSSMGHWDPDSGVTRLDALMRKAQRITERMPLIISSYQRLRNGMEPIEPRSNSGIAMNFLYTLTGKEPDPVMVRAMDSALILHADHELNASTFTARVVAATLTDIYSCITSAIAALKGPLHGGANAEVMNMLDAIGDPARADSWVKQRLSEKKKIPGFGHRVYRCEDPRATALRETARKITTMTGNTHYFEIAEEVEKTMLANTKVFPNVDFFSGTLYNAMGIPSELFTPIFAISRVVGWTAHILEQLKNNRLIRPTANYVGPSLTPYVDISARS</sequence>
<dbReference type="InterPro" id="IPR011278">
    <property type="entry name" value="2-MeCitrate/Citrate_synth_II"/>
</dbReference>
<reference evidence="9 10" key="1">
    <citation type="journal article" date="2018" name="MBio">
        <title>Insights into the evolution of host association through the isolation and characterization of a novel human periodontal pathobiont, Desulfobulbus oralis.</title>
        <authorList>
            <person name="Cross K.L."/>
            <person name="Chirania P."/>
            <person name="Xiong W."/>
            <person name="Beall C.J."/>
            <person name="Elkins J.G."/>
            <person name="Giannone R.J."/>
            <person name="Griffen A.L."/>
            <person name="Guss A.M."/>
            <person name="Hettich R.L."/>
            <person name="Joshi S.S."/>
            <person name="Mokrzan E.M."/>
            <person name="Martin R.K."/>
            <person name="Zhulin I.B."/>
            <person name="Leys E.J."/>
            <person name="Podar M."/>
        </authorList>
    </citation>
    <scope>NUCLEOTIDE SEQUENCE [LARGE SCALE GENOMIC DNA]</scope>
    <source>
        <strain evidence="9 10">ORNL</strain>
    </source>
</reference>
<keyword evidence="3" id="KW-0816">Tricarboxylic acid cycle</keyword>
<dbReference type="SUPFAM" id="SSF48256">
    <property type="entry name" value="Citrate synthase"/>
    <property type="match status" value="1"/>
</dbReference>
<dbReference type="KEGG" id="deo:CAY53_11835"/>
<dbReference type="EMBL" id="CP021255">
    <property type="protein sequence ID" value="AVD72079.1"/>
    <property type="molecule type" value="Genomic_DNA"/>
</dbReference>
<evidence type="ECO:0000256" key="3">
    <source>
        <dbReference type="ARBA" id="ARBA00022532"/>
    </source>
</evidence>
<evidence type="ECO:0000313" key="9">
    <source>
        <dbReference type="EMBL" id="AVD72079.1"/>
    </source>
</evidence>
<dbReference type="InterPro" id="IPR016143">
    <property type="entry name" value="Citrate_synth-like_sm_a-sub"/>
</dbReference>
<comment type="similarity">
    <text evidence="2 6 8">Belongs to the citrate synthase family.</text>
</comment>
<name>A0A2L1GQX5_9BACT</name>
<dbReference type="InterPro" id="IPR024176">
    <property type="entry name" value="Citrate_synthase_bac-typ"/>
</dbReference>
<evidence type="ECO:0000256" key="4">
    <source>
        <dbReference type="ARBA" id="ARBA00022679"/>
    </source>
</evidence>
<evidence type="ECO:0000256" key="5">
    <source>
        <dbReference type="ARBA" id="ARBA00049288"/>
    </source>
</evidence>
<dbReference type="GO" id="GO:0005975">
    <property type="term" value="P:carbohydrate metabolic process"/>
    <property type="evidence" value="ECO:0007669"/>
    <property type="project" value="TreeGrafter"/>
</dbReference>
<dbReference type="InterPro" id="IPR019810">
    <property type="entry name" value="Citrate_synthase_AS"/>
</dbReference>
<dbReference type="PANTHER" id="PTHR11739:SF4">
    <property type="entry name" value="CITRATE SYNTHASE, PEROXISOMAL"/>
    <property type="match status" value="1"/>
</dbReference>
<evidence type="ECO:0000256" key="7">
    <source>
        <dbReference type="PIRSR" id="PIRSR001369-1"/>
    </source>
</evidence>
<dbReference type="AlphaFoldDB" id="A0A2L1GQX5"/>
<accession>A0A2L1GQX5</accession>
<dbReference type="Gene3D" id="1.10.580.10">
    <property type="entry name" value="Citrate Synthase, domain 1"/>
    <property type="match status" value="1"/>
</dbReference>
<keyword evidence="4 6" id="KW-0808">Transferase</keyword>
<evidence type="ECO:0000256" key="2">
    <source>
        <dbReference type="ARBA" id="ARBA00010566"/>
    </source>
</evidence>
<dbReference type="PANTHER" id="PTHR11739">
    <property type="entry name" value="CITRATE SYNTHASE"/>
    <property type="match status" value="1"/>
</dbReference>
<evidence type="ECO:0000256" key="1">
    <source>
        <dbReference type="ARBA" id="ARBA00004751"/>
    </source>
</evidence>
<dbReference type="UniPathway" id="UPA00223">
    <property type="reaction ID" value="UER00717"/>
</dbReference>
<dbReference type="RefSeq" id="WP_104937284.1">
    <property type="nucleotide sequence ID" value="NZ_CP021255.1"/>
</dbReference>
<comment type="catalytic activity">
    <reaction evidence="5">
        <text>oxaloacetate + acetyl-CoA + H2O = citrate + CoA + H(+)</text>
        <dbReference type="Rhea" id="RHEA:16845"/>
        <dbReference type="ChEBI" id="CHEBI:15377"/>
        <dbReference type="ChEBI" id="CHEBI:15378"/>
        <dbReference type="ChEBI" id="CHEBI:16452"/>
        <dbReference type="ChEBI" id="CHEBI:16947"/>
        <dbReference type="ChEBI" id="CHEBI:57287"/>
        <dbReference type="ChEBI" id="CHEBI:57288"/>
        <dbReference type="EC" id="2.3.3.16"/>
    </reaction>
</comment>
<protein>
    <recommendedName>
        <fullName evidence="6">Citrate synthase</fullName>
    </recommendedName>
</protein>
<evidence type="ECO:0000313" key="10">
    <source>
        <dbReference type="Proteomes" id="UP000239867"/>
    </source>
</evidence>
<feature type="active site" evidence="7">
    <location>
        <position position="321"/>
    </location>
</feature>
<dbReference type="Proteomes" id="UP000239867">
    <property type="component" value="Chromosome"/>
</dbReference>
<dbReference type="InterPro" id="IPR036969">
    <property type="entry name" value="Citrate_synthase_sf"/>
</dbReference>
<gene>
    <name evidence="9" type="ORF">CAY53_11835</name>
</gene>
<dbReference type="InterPro" id="IPR002020">
    <property type="entry name" value="Citrate_synthase"/>
</dbReference>
<proteinExistence type="inferred from homology"/>
<dbReference type="GO" id="GO:0006099">
    <property type="term" value="P:tricarboxylic acid cycle"/>
    <property type="evidence" value="ECO:0007669"/>
    <property type="project" value="UniProtKB-UniPathway"/>
</dbReference>
<dbReference type="GO" id="GO:0036440">
    <property type="term" value="F:citrate synthase activity"/>
    <property type="evidence" value="ECO:0007669"/>
    <property type="project" value="UniProtKB-EC"/>
</dbReference>
<dbReference type="InterPro" id="IPR016142">
    <property type="entry name" value="Citrate_synth-like_lrg_a-sub"/>
</dbReference>
<evidence type="ECO:0000256" key="8">
    <source>
        <dbReference type="RuleBase" id="RU003406"/>
    </source>
</evidence>
<organism evidence="9 10">
    <name type="scientific">Desulfobulbus oralis</name>
    <dbReference type="NCBI Taxonomy" id="1986146"/>
    <lineage>
        <taxon>Bacteria</taxon>
        <taxon>Pseudomonadati</taxon>
        <taxon>Thermodesulfobacteriota</taxon>
        <taxon>Desulfobulbia</taxon>
        <taxon>Desulfobulbales</taxon>
        <taxon>Desulfobulbaceae</taxon>
        <taxon>Desulfobulbus</taxon>
    </lineage>
</organism>
<evidence type="ECO:0000256" key="6">
    <source>
        <dbReference type="PIRNR" id="PIRNR001369"/>
    </source>
</evidence>
<keyword evidence="10" id="KW-1185">Reference proteome</keyword>
<dbReference type="PRINTS" id="PR00143">
    <property type="entry name" value="CITRTSNTHASE"/>
</dbReference>
<dbReference type="OrthoDB" id="9800864at2"/>
<dbReference type="PIRSF" id="PIRSF001369">
    <property type="entry name" value="Citrate_synth"/>
    <property type="match status" value="1"/>
</dbReference>
<feature type="active site" evidence="7">
    <location>
        <position position="270"/>
    </location>
</feature>
<dbReference type="Gene3D" id="1.10.230.10">
    <property type="entry name" value="Cytochrome P450-Terp, domain 2"/>
    <property type="match status" value="1"/>
</dbReference>
<dbReference type="NCBIfam" id="TIGR01800">
    <property type="entry name" value="cit_synth_II"/>
    <property type="match status" value="1"/>
</dbReference>
<comment type="pathway">
    <text evidence="1">Carbohydrate metabolism; tricarboxylic acid cycle; isocitrate from oxaloacetate: step 1/2.</text>
</comment>
<dbReference type="PROSITE" id="PS00480">
    <property type="entry name" value="CITRATE_SYNTHASE"/>
    <property type="match status" value="1"/>
</dbReference>
<dbReference type="GO" id="GO:0005829">
    <property type="term" value="C:cytosol"/>
    <property type="evidence" value="ECO:0007669"/>
    <property type="project" value="TreeGrafter"/>
</dbReference>